<evidence type="ECO:0000313" key="1">
    <source>
        <dbReference type="EMBL" id="QCG76184.1"/>
    </source>
</evidence>
<organism evidence="1 2">
    <name type="scientific">Pseudomonas phage vB_PaeM_PA5oct</name>
    <dbReference type="NCBI Taxonomy" id="2163605"/>
    <lineage>
        <taxon>Viruses</taxon>
        <taxon>Duplodnaviria</taxon>
        <taxon>Heunggongvirae</taxon>
        <taxon>Uroviricota</taxon>
        <taxon>Caudoviricetes</taxon>
        <taxon>Arenbergviridae</taxon>
        <taxon>Wroclawvirus</taxon>
        <taxon>Wroclawvirus PA5oct</taxon>
    </lineage>
</organism>
<reference evidence="2" key="1">
    <citation type="journal article" date="2020" name="bioRxiv">
        <title>Integrative omics analysis of Pseudomonas aeruginosa virus PA5oct highlights the molecular complexity of jumbo phages.</title>
        <authorList>
            <person name="Lood C."/>
            <person name="Danis-Wlodarczyk K."/>
            <person name="Blasdel B.G."/>
            <person name="Jang H.B."/>
            <person name="Vandenheuvel D."/>
            <person name="Briers Y."/>
            <person name="Noben J.-P."/>
            <person name="van Noort V."/>
            <person name="Drulis-Kawa Z."/>
            <person name="Lavigne R."/>
        </authorList>
    </citation>
    <scope>NUCLEOTIDE SEQUENCE [LARGE SCALE GENOMIC DNA]</scope>
</reference>
<accession>A0A4Y5JU76</accession>
<evidence type="ECO:0000313" key="2">
    <source>
        <dbReference type="Proteomes" id="UP000316733"/>
    </source>
</evidence>
<sequence length="657" mass="70879">MILSIPNKVIQLNIQSAVGKDYWPYNQGDEFWENGSSPRFYTWIISATVIPQFHSYENTREPYTYNGLDLNVGDWISNTDIPQAFEIISITEKTETSLVAIIRDTFRYNTFSAISQDGLISPQLGNNILFTLSVDGMPLLDPLPASINKYGFVSSLDSRFRKEKKNEILQLYKENNGFIKGDILSLDPAAGYILSDNNITHKILGTVYSSGPGPNDFIVSPVNVFSKNYQASVLGQIGDTLYISDTDPGKLTTENTGVPAYVKITNAIQGTSITTKSTDNMTIVVGNTFSLNNSNIVIPSTNIQDLVNRINTFTIDTGIESSLQLAPTSCVSNTADMAFGGIFVGITPPGSAKINNVEIIFNGDTASPGQWGEANDVAIAINNANIPGIVAIAENGQVTLTNTLGTEIVIENISNESFGSPIAGPNSATGLPLYTPAATNSFMKFVSLTGTGIIFKNILGNPIDELGLLSNENGMPAYVMSVANGIRTADTYVVANISARDALTPLTGDQAYVIDGMLPNGSKAGEWALYLWNGNSWIKTADEDSAKTDASSIELEIQYNSLEAVTIGKMSNNSKVTQISITVEEIFSNENATLSIGTDINNTDILMSSDFIDLTVEDTYFITPNVYFDSGTDTEIVAYLDSNGSTTGRVKIIVSYT</sequence>
<gene>
    <name evidence="1" type="ORF">EST35_0303</name>
</gene>
<protein>
    <submittedName>
        <fullName evidence="1">Structural protein</fullName>
    </submittedName>
</protein>
<name>A0A4Y5JU76_9CAUD</name>
<dbReference type="EMBL" id="MK797984">
    <property type="protein sequence ID" value="QCG76184.1"/>
    <property type="molecule type" value="Genomic_DNA"/>
</dbReference>
<dbReference type="Proteomes" id="UP000316733">
    <property type="component" value="Segment"/>
</dbReference>
<keyword evidence="2" id="KW-1185">Reference proteome</keyword>
<proteinExistence type="predicted"/>